<name>A0ABZ2LXA7_9BACT</name>
<dbReference type="InterPro" id="IPR001647">
    <property type="entry name" value="HTH_TetR"/>
</dbReference>
<dbReference type="InterPro" id="IPR036271">
    <property type="entry name" value="Tet_transcr_reg_TetR-rel_C_sf"/>
</dbReference>
<evidence type="ECO:0000256" key="2">
    <source>
        <dbReference type="ARBA" id="ARBA00023125"/>
    </source>
</evidence>
<evidence type="ECO:0000256" key="1">
    <source>
        <dbReference type="ARBA" id="ARBA00023015"/>
    </source>
</evidence>
<feature type="DNA-binding region" description="H-T-H motif" evidence="4">
    <location>
        <begin position="32"/>
        <end position="51"/>
    </location>
</feature>
<feature type="domain" description="HTH tetR-type" evidence="5">
    <location>
        <begin position="9"/>
        <end position="69"/>
    </location>
</feature>
<accession>A0ABZ2LXA7</accession>
<dbReference type="PANTHER" id="PTHR47506">
    <property type="entry name" value="TRANSCRIPTIONAL REGULATORY PROTEIN"/>
    <property type="match status" value="1"/>
</dbReference>
<organism evidence="6 7">
    <name type="scientific">Pendulispora albinea</name>
    <dbReference type="NCBI Taxonomy" id="2741071"/>
    <lineage>
        <taxon>Bacteria</taxon>
        <taxon>Pseudomonadati</taxon>
        <taxon>Myxococcota</taxon>
        <taxon>Myxococcia</taxon>
        <taxon>Myxococcales</taxon>
        <taxon>Sorangiineae</taxon>
        <taxon>Pendulisporaceae</taxon>
        <taxon>Pendulispora</taxon>
    </lineage>
</organism>
<reference evidence="6 7" key="1">
    <citation type="submission" date="2021-12" db="EMBL/GenBank/DDBJ databases">
        <title>Discovery of the Pendulisporaceae a myxobacterial family with distinct sporulation behavior and unique specialized metabolism.</title>
        <authorList>
            <person name="Garcia R."/>
            <person name="Popoff A."/>
            <person name="Bader C.D."/>
            <person name="Loehr J."/>
            <person name="Walesch S."/>
            <person name="Walt C."/>
            <person name="Boldt J."/>
            <person name="Bunk B."/>
            <person name="Haeckl F.J.F.P.J."/>
            <person name="Gunesch A.P."/>
            <person name="Birkelbach J."/>
            <person name="Nuebel U."/>
            <person name="Pietschmann T."/>
            <person name="Bach T."/>
            <person name="Mueller R."/>
        </authorList>
    </citation>
    <scope>NUCLEOTIDE SEQUENCE [LARGE SCALE GENOMIC DNA]</scope>
    <source>
        <strain evidence="6 7">MSr11954</strain>
    </source>
</reference>
<evidence type="ECO:0000313" key="7">
    <source>
        <dbReference type="Proteomes" id="UP001370348"/>
    </source>
</evidence>
<dbReference type="SUPFAM" id="SSF48498">
    <property type="entry name" value="Tetracyclin repressor-like, C-terminal domain"/>
    <property type="match status" value="1"/>
</dbReference>
<dbReference type="EMBL" id="CP089984">
    <property type="protein sequence ID" value="WXB14980.1"/>
    <property type="molecule type" value="Genomic_DNA"/>
</dbReference>
<evidence type="ECO:0000256" key="4">
    <source>
        <dbReference type="PROSITE-ProRule" id="PRU00335"/>
    </source>
</evidence>
<dbReference type="Gene3D" id="1.10.357.10">
    <property type="entry name" value="Tetracycline Repressor, domain 2"/>
    <property type="match status" value="1"/>
</dbReference>
<gene>
    <name evidence="6" type="ORF">LZC94_45075</name>
</gene>
<dbReference type="Gene3D" id="1.10.10.60">
    <property type="entry name" value="Homeodomain-like"/>
    <property type="match status" value="1"/>
</dbReference>
<keyword evidence="3" id="KW-0804">Transcription</keyword>
<keyword evidence="7" id="KW-1185">Reference proteome</keyword>
<dbReference type="Proteomes" id="UP001370348">
    <property type="component" value="Chromosome"/>
</dbReference>
<keyword evidence="2 4" id="KW-0238">DNA-binding</keyword>
<dbReference type="PRINTS" id="PR00455">
    <property type="entry name" value="HTHTETR"/>
</dbReference>
<sequence>MRLSKEQAARNRQGIIDAAARLFRERGIDGVGVADLMKAAGFTHGGFYNHFPSKEALAAEACASAFENTLAELNTALAAGAGKSGSAFSQYLAHYLSPGHRDDPNGGCPMASFAVDAWRQGDEVQSAYAEGIESVLSAFATQLAKGARGKKTGASAARVQAIRLLSEVVGALLLARAVAGANAGLSDEILEASRQKLGT</sequence>
<dbReference type="SUPFAM" id="SSF46689">
    <property type="entry name" value="Homeodomain-like"/>
    <property type="match status" value="1"/>
</dbReference>
<evidence type="ECO:0000313" key="6">
    <source>
        <dbReference type="EMBL" id="WXB14980.1"/>
    </source>
</evidence>
<evidence type="ECO:0000259" key="5">
    <source>
        <dbReference type="PROSITE" id="PS50977"/>
    </source>
</evidence>
<dbReference type="RefSeq" id="WP_394824603.1">
    <property type="nucleotide sequence ID" value="NZ_CP089984.1"/>
</dbReference>
<dbReference type="InterPro" id="IPR009057">
    <property type="entry name" value="Homeodomain-like_sf"/>
</dbReference>
<keyword evidence="1" id="KW-0805">Transcription regulation</keyword>
<proteinExistence type="predicted"/>
<protein>
    <submittedName>
        <fullName evidence="6">TetR/AcrR family transcriptional regulator</fullName>
    </submittedName>
</protein>
<dbReference type="PROSITE" id="PS50977">
    <property type="entry name" value="HTH_TETR_2"/>
    <property type="match status" value="1"/>
</dbReference>
<dbReference type="Pfam" id="PF00440">
    <property type="entry name" value="TetR_N"/>
    <property type="match status" value="1"/>
</dbReference>
<dbReference type="PANTHER" id="PTHR47506:SF7">
    <property type="entry name" value="TRANSCRIPTIONAL REGULATORY PROTEIN"/>
    <property type="match status" value="1"/>
</dbReference>
<evidence type="ECO:0000256" key="3">
    <source>
        <dbReference type="ARBA" id="ARBA00023163"/>
    </source>
</evidence>